<evidence type="ECO:0000313" key="1">
    <source>
        <dbReference type="EMBL" id="MFD2100147.1"/>
    </source>
</evidence>
<proteinExistence type="predicted"/>
<keyword evidence="2" id="KW-1185">Reference proteome</keyword>
<sequence length="231" mass="26539">MRTCSLVTVSGVIFASLQFKNRLIHFRTKEFSGSFFEIRRLALIFFLFLSFSFGFTQEFEKTEEFYIDGITAQQMEKIRSGAYGDDEPSTLTISLRNKYGKVIDKQKIYDMELFFGTEIVQLSDPGLLNVDKVVRLQMTHVVCCSDYKSQYYIFRNDGEVIKLPALIGSHCALEDPLEEYIFPNQKFGQPDKIIHAISNRGRDGETIKTVGIEAVNQYNWAGSSVEKDEKR</sequence>
<accession>A0ABW4XXJ1</accession>
<dbReference type="EMBL" id="JBHUHU010000003">
    <property type="protein sequence ID" value="MFD2100147.1"/>
    <property type="molecule type" value="Genomic_DNA"/>
</dbReference>
<dbReference type="Proteomes" id="UP001597342">
    <property type="component" value="Unassembled WGS sequence"/>
</dbReference>
<reference evidence="2" key="1">
    <citation type="journal article" date="2019" name="Int. J. Syst. Evol. Microbiol.">
        <title>The Global Catalogue of Microorganisms (GCM) 10K type strain sequencing project: providing services to taxonomists for standard genome sequencing and annotation.</title>
        <authorList>
            <consortium name="The Broad Institute Genomics Platform"/>
            <consortium name="The Broad Institute Genome Sequencing Center for Infectious Disease"/>
            <person name="Wu L."/>
            <person name="Ma J."/>
        </authorList>
    </citation>
    <scope>NUCLEOTIDE SEQUENCE [LARGE SCALE GENOMIC DNA]</scope>
    <source>
        <strain evidence="2">JCM 3389</strain>
    </source>
</reference>
<protein>
    <submittedName>
        <fullName evidence="1">Uncharacterized protein</fullName>
    </submittedName>
</protein>
<gene>
    <name evidence="1" type="ORF">ACFSJE_10205</name>
</gene>
<dbReference type="RefSeq" id="WP_379830870.1">
    <property type="nucleotide sequence ID" value="NZ_JBHUHU010000003.1"/>
</dbReference>
<name>A0ABW4XXJ1_9FLAO</name>
<evidence type="ECO:0000313" key="2">
    <source>
        <dbReference type="Proteomes" id="UP001597342"/>
    </source>
</evidence>
<organism evidence="1 2">
    <name type="scientific">Flagellimonas iocasae</name>
    <dbReference type="NCBI Taxonomy" id="2055905"/>
    <lineage>
        <taxon>Bacteria</taxon>
        <taxon>Pseudomonadati</taxon>
        <taxon>Bacteroidota</taxon>
        <taxon>Flavobacteriia</taxon>
        <taxon>Flavobacteriales</taxon>
        <taxon>Flavobacteriaceae</taxon>
        <taxon>Flagellimonas</taxon>
    </lineage>
</organism>
<comment type="caution">
    <text evidence="1">The sequence shown here is derived from an EMBL/GenBank/DDBJ whole genome shotgun (WGS) entry which is preliminary data.</text>
</comment>